<evidence type="ECO:0000256" key="4">
    <source>
        <dbReference type="ARBA" id="ARBA00023136"/>
    </source>
</evidence>
<keyword evidence="2 5" id="KW-0812">Transmembrane</keyword>
<keyword evidence="7" id="KW-1185">Reference proteome</keyword>
<feature type="transmembrane region" description="Helical" evidence="5">
    <location>
        <begin position="102"/>
        <end position="122"/>
    </location>
</feature>
<dbReference type="EMBL" id="QFVR01000006">
    <property type="protein sequence ID" value="PWI25833.1"/>
    <property type="molecule type" value="Genomic_DNA"/>
</dbReference>
<gene>
    <name evidence="6" type="ORF">DEX24_06420</name>
</gene>
<dbReference type="AlphaFoldDB" id="A0A2U3AMR0"/>
<comment type="caution">
    <text evidence="6">The sequence shown here is derived from an EMBL/GenBank/DDBJ whole genome shotgun (WGS) entry which is preliminary data.</text>
</comment>
<sequence length="129" mass="15052">MRDSSVAFSVTTLHIFSWFILIFLFIFLLIMHKGTTGRKVMHTIIRIWYFVVMYTGGALYIQKMFSSDAIVYLVKILFGLSFLLLAELTIMRANKQKKIEKYLFAMSILMLIMMTIGFYLPLGMNLLNK</sequence>
<keyword evidence="3 5" id="KW-1133">Transmembrane helix</keyword>
<dbReference type="InterPro" id="IPR010899">
    <property type="entry name" value="UPF0344"/>
</dbReference>
<evidence type="ECO:0000313" key="6">
    <source>
        <dbReference type="EMBL" id="PWI25833.1"/>
    </source>
</evidence>
<organism evidence="6 7">
    <name type="scientific">Kurthia sibirica</name>
    <dbReference type="NCBI Taxonomy" id="202750"/>
    <lineage>
        <taxon>Bacteria</taxon>
        <taxon>Bacillati</taxon>
        <taxon>Bacillota</taxon>
        <taxon>Bacilli</taxon>
        <taxon>Bacillales</taxon>
        <taxon>Caryophanaceae</taxon>
        <taxon>Kurthia</taxon>
    </lineage>
</organism>
<feature type="transmembrane region" description="Helical" evidence="5">
    <location>
        <begin position="6"/>
        <end position="31"/>
    </location>
</feature>
<protein>
    <submittedName>
        <fullName evidence="6">Uncharacterized protein</fullName>
    </submittedName>
</protein>
<evidence type="ECO:0000256" key="1">
    <source>
        <dbReference type="ARBA" id="ARBA00022475"/>
    </source>
</evidence>
<dbReference type="RefSeq" id="WP_109305590.1">
    <property type="nucleotide sequence ID" value="NZ_BJUF01000012.1"/>
</dbReference>
<keyword evidence="4 5" id="KW-0472">Membrane</keyword>
<evidence type="ECO:0000256" key="2">
    <source>
        <dbReference type="ARBA" id="ARBA00022692"/>
    </source>
</evidence>
<name>A0A2U3AMR0_9BACL</name>
<keyword evidence="1" id="KW-1003">Cell membrane</keyword>
<evidence type="ECO:0000313" key="7">
    <source>
        <dbReference type="Proteomes" id="UP000245938"/>
    </source>
</evidence>
<proteinExistence type="predicted"/>
<evidence type="ECO:0000256" key="5">
    <source>
        <dbReference type="SAM" id="Phobius"/>
    </source>
</evidence>
<dbReference type="Pfam" id="PF07457">
    <property type="entry name" value="DUF1516"/>
    <property type="match status" value="1"/>
</dbReference>
<feature type="transmembrane region" description="Helical" evidence="5">
    <location>
        <begin position="43"/>
        <end position="63"/>
    </location>
</feature>
<evidence type="ECO:0000256" key="3">
    <source>
        <dbReference type="ARBA" id="ARBA00022989"/>
    </source>
</evidence>
<feature type="transmembrane region" description="Helical" evidence="5">
    <location>
        <begin position="69"/>
        <end position="90"/>
    </location>
</feature>
<dbReference type="Proteomes" id="UP000245938">
    <property type="component" value="Unassembled WGS sequence"/>
</dbReference>
<reference evidence="6 7" key="1">
    <citation type="submission" date="2018-05" db="EMBL/GenBank/DDBJ databases">
        <title>Kurthia sibirica genome sequence.</title>
        <authorList>
            <person name="Maclea K.S."/>
            <person name="Goen A.E."/>
        </authorList>
    </citation>
    <scope>NUCLEOTIDE SEQUENCE [LARGE SCALE GENOMIC DNA]</scope>
    <source>
        <strain evidence="6 7">ATCC 49154</strain>
    </source>
</reference>
<accession>A0A2U3AMR0</accession>